<reference evidence="9" key="2">
    <citation type="submission" date="2020-04" db="EMBL/GenBank/DDBJ databases">
        <authorList>
            <consortium name="NCBI Genome Project"/>
        </authorList>
    </citation>
    <scope>NUCLEOTIDE SEQUENCE</scope>
    <source>
        <strain evidence="9">CBS 304.34</strain>
    </source>
</reference>
<dbReference type="InterPro" id="IPR007219">
    <property type="entry name" value="XnlR_reg_dom"/>
</dbReference>
<evidence type="ECO:0000259" key="6">
    <source>
        <dbReference type="Pfam" id="PF04082"/>
    </source>
</evidence>
<dbReference type="GeneID" id="54464875"/>
<evidence type="ECO:0000313" key="9">
    <source>
        <dbReference type="RefSeq" id="XP_033569721.1"/>
    </source>
</evidence>
<dbReference type="GO" id="GO:0005634">
    <property type="term" value="C:nucleus"/>
    <property type="evidence" value="ECO:0007669"/>
    <property type="project" value="UniProtKB-SubCell"/>
</dbReference>
<reference evidence="9" key="3">
    <citation type="submission" date="2025-04" db="UniProtKB">
        <authorList>
            <consortium name="RefSeq"/>
        </authorList>
    </citation>
    <scope>IDENTIFICATION</scope>
    <source>
        <strain evidence="9">CBS 304.34</strain>
    </source>
</reference>
<dbReference type="InterPro" id="IPR050987">
    <property type="entry name" value="AtrR-like"/>
</dbReference>
<dbReference type="GO" id="GO:0003700">
    <property type="term" value="F:DNA-binding transcription factor activity"/>
    <property type="evidence" value="ECO:0007669"/>
    <property type="project" value="InterPro"/>
</dbReference>
<sequence>MDWKSARYEKSDTSQQSIGRRPSQSATPTLSERNVASWELLRNHSNHLSSVSAYSQGVPSIPDDILDDILEPSAFAAERDSWQSFDSLTRVENDHHPLDHDIPVGTDHGWSKTWAEDLCADFSSLAPLHFIDRFSEGPPTKDHLSVLSKQIWTKSRRSSENADSQSQDDSVPPYADPDTAQFIDVFFNGCYGYSSFVTRQYVEDTLAAIVASPNAVDQCAYALVNGVLAIGCRNAIRKDSPRSNTIHAKSIYWPSRYFSGALKYREYLTNGQPSFLKLQALTALILYLRQHRNVSLMRSVLSQAIHMIQELISRVPKSPFLTAIDGNHQQEIQRLFWLLYSIEKPFTLRFGGHSMIDDDLVVFPAPSKRRDSMIPAIDLRSGWEVVSYRYARLCSVIVKTIYSHAALRMSRSETLAAIDRLSKMLEAWRMSIPVAYRPDCNLDLPACQNRSWDTCIQSDIFLKFAEASFAIHRWAVIQHNVVQDATATYSSSRDQCIELAKGVLHWTHYFRVDDHELDWHRIFLPLLSAATIFIAICKQEVGKDCLPFLGMACGYFGRLSTSECAAPNLFEEISELYLMAHRKLNAGEATDLAGQST</sequence>
<dbReference type="GO" id="GO:0006351">
    <property type="term" value="P:DNA-templated transcription"/>
    <property type="evidence" value="ECO:0007669"/>
    <property type="project" value="InterPro"/>
</dbReference>
<dbReference type="GO" id="GO:0008270">
    <property type="term" value="F:zinc ion binding"/>
    <property type="evidence" value="ECO:0007669"/>
    <property type="project" value="InterPro"/>
</dbReference>
<dbReference type="PANTHER" id="PTHR46910:SF3">
    <property type="entry name" value="HALOTOLERANCE PROTEIN 9-RELATED"/>
    <property type="match status" value="1"/>
</dbReference>
<keyword evidence="4" id="KW-0539">Nucleus</keyword>
<keyword evidence="3" id="KW-0238">DNA-binding</keyword>
<proteinExistence type="predicted"/>
<keyword evidence="8" id="KW-1185">Reference proteome</keyword>
<dbReference type="OrthoDB" id="39175at2759"/>
<gene>
    <name evidence="7 9" type="ORF">BDZ99DRAFT_503718</name>
</gene>
<dbReference type="Proteomes" id="UP000504636">
    <property type="component" value="Unplaced"/>
</dbReference>
<evidence type="ECO:0000256" key="4">
    <source>
        <dbReference type="ARBA" id="ARBA00023242"/>
    </source>
</evidence>
<comment type="subcellular location">
    <subcellularLocation>
        <location evidence="1">Nucleus</location>
    </subcellularLocation>
</comment>
<dbReference type="EMBL" id="MU003721">
    <property type="protein sequence ID" value="KAF2802757.1"/>
    <property type="molecule type" value="Genomic_DNA"/>
</dbReference>
<dbReference type="PANTHER" id="PTHR46910">
    <property type="entry name" value="TRANSCRIPTION FACTOR PDR1"/>
    <property type="match status" value="1"/>
</dbReference>
<dbReference type="RefSeq" id="XP_033569721.1">
    <property type="nucleotide sequence ID" value="XM_033723982.1"/>
</dbReference>
<evidence type="ECO:0000256" key="1">
    <source>
        <dbReference type="ARBA" id="ARBA00004123"/>
    </source>
</evidence>
<dbReference type="Pfam" id="PF04082">
    <property type="entry name" value="Fungal_trans"/>
    <property type="match status" value="1"/>
</dbReference>
<evidence type="ECO:0000313" key="7">
    <source>
        <dbReference type="EMBL" id="KAF2802757.1"/>
    </source>
</evidence>
<evidence type="ECO:0000313" key="8">
    <source>
        <dbReference type="Proteomes" id="UP000504636"/>
    </source>
</evidence>
<evidence type="ECO:0000256" key="3">
    <source>
        <dbReference type="ARBA" id="ARBA00023125"/>
    </source>
</evidence>
<accession>A0A6A6Y4N7</accession>
<dbReference type="GO" id="GO:0003677">
    <property type="term" value="F:DNA binding"/>
    <property type="evidence" value="ECO:0007669"/>
    <property type="project" value="UniProtKB-KW"/>
</dbReference>
<evidence type="ECO:0000256" key="5">
    <source>
        <dbReference type="SAM" id="MobiDB-lite"/>
    </source>
</evidence>
<dbReference type="CDD" id="cd12148">
    <property type="entry name" value="fungal_TF_MHR"/>
    <property type="match status" value="1"/>
</dbReference>
<name>A0A6A6Y4N7_9PEZI</name>
<keyword evidence="2" id="KW-0479">Metal-binding</keyword>
<feature type="region of interest" description="Disordered" evidence="5">
    <location>
        <begin position="1"/>
        <end position="31"/>
    </location>
</feature>
<feature type="domain" description="Xylanolytic transcriptional activator regulatory" evidence="6">
    <location>
        <begin position="183"/>
        <end position="425"/>
    </location>
</feature>
<evidence type="ECO:0000256" key="2">
    <source>
        <dbReference type="ARBA" id="ARBA00022723"/>
    </source>
</evidence>
<feature type="compositionally biased region" description="Basic and acidic residues" evidence="5">
    <location>
        <begin position="1"/>
        <end position="12"/>
    </location>
</feature>
<dbReference type="AlphaFoldDB" id="A0A6A6Y4N7"/>
<organism evidence="7">
    <name type="scientific">Mytilinidion resinicola</name>
    <dbReference type="NCBI Taxonomy" id="574789"/>
    <lineage>
        <taxon>Eukaryota</taxon>
        <taxon>Fungi</taxon>
        <taxon>Dikarya</taxon>
        <taxon>Ascomycota</taxon>
        <taxon>Pezizomycotina</taxon>
        <taxon>Dothideomycetes</taxon>
        <taxon>Pleosporomycetidae</taxon>
        <taxon>Mytilinidiales</taxon>
        <taxon>Mytilinidiaceae</taxon>
        <taxon>Mytilinidion</taxon>
    </lineage>
</organism>
<protein>
    <recommendedName>
        <fullName evidence="6">Xylanolytic transcriptional activator regulatory domain-containing protein</fullName>
    </recommendedName>
</protein>
<reference evidence="7 9" key="1">
    <citation type="journal article" date="2020" name="Stud. Mycol.">
        <title>101 Dothideomycetes genomes: a test case for predicting lifestyles and emergence of pathogens.</title>
        <authorList>
            <person name="Haridas S."/>
            <person name="Albert R."/>
            <person name="Binder M."/>
            <person name="Bloem J."/>
            <person name="Labutti K."/>
            <person name="Salamov A."/>
            <person name="Andreopoulos B."/>
            <person name="Baker S."/>
            <person name="Barry K."/>
            <person name="Bills G."/>
            <person name="Bluhm B."/>
            <person name="Cannon C."/>
            <person name="Castanera R."/>
            <person name="Culley D."/>
            <person name="Daum C."/>
            <person name="Ezra D."/>
            <person name="Gonzalez J."/>
            <person name="Henrissat B."/>
            <person name="Kuo A."/>
            <person name="Liang C."/>
            <person name="Lipzen A."/>
            <person name="Lutzoni F."/>
            <person name="Magnuson J."/>
            <person name="Mondo S."/>
            <person name="Nolan M."/>
            <person name="Ohm R."/>
            <person name="Pangilinan J."/>
            <person name="Park H.-J."/>
            <person name="Ramirez L."/>
            <person name="Alfaro M."/>
            <person name="Sun H."/>
            <person name="Tritt A."/>
            <person name="Yoshinaga Y."/>
            <person name="Zwiers L.-H."/>
            <person name="Turgeon B."/>
            <person name="Goodwin S."/>
            <person name="Spatafora J."/>
            <person name="Crous P."/>
            <person name="Grigoriev I."/>
        </authorList>
    </citation>
    <scope>NUCLEOTIDE SEQUENCE</scope>
    <source>
        <strain evidence="7 9">CBS 304.34</strain>
    </source>
</reference>
<feature type="compositionally biased region" description="Polar residues" evidence="5">
    <location>
        <begin position="13"/>
        <end position="31"/>
    </location>
</feature>